<dbReference type="InterPro" id="IPR039300">
    <property type="entry name" value="JASON"/>
</dbReference>
<feature type="region of interest" description="Disordered" evidence="1">
    <location>
        <begin position="78"/>
        <end position="135"/>
    </location>
</feature>
<feature type="region of interest" description="Disordered" evidence="1">
    <location>
        <begin position="364"/>
        <end position="389"/>
    </location>
</feature>
<evidence type="ECO:0008006" key="5">
    <source>
        <dbReference type="Google" id="ProtNLM"/>
    </source>
</evidence>
<feature type="signal peptide" evidence="2">
    <location>
        <begin position="1"/>
        <end position="21"/>
    </location>
</feature>
<feature type="region of interest" description="Disordered" evidence="1">
    <location>
        <begin position="149"/>
        <end position="176"/>
    </location>
</feature>
<proteinExistence type="predicted"/>
<organism evidence="3 4">
    <name type="scientific">Nepenthes gracilis</name>
    <name type="common">Slender pitcher plant</name>
    <dbReference type="NCBI Taxonomy" id="150966"/>
    <lineage>
        <taxon>Eukaryota</taxon>
        <taxon>Viridiplantae</taxon>
        <taxon>Streptophyta</taxon>
        <taxon>Embryophyta</taxon>
        <taxon>Tracheophyta</taxon>
        <taxon>Spermatophyta</taxon>
        <taxon>Magnoliopsida</taxon>
        <taxon>eudicotyledons</taxon>
        <taxon>Gunneridae</taxon>
        <taxon>Pentapetalae</taxon>
        <taxon>Caryophyllales</taxon>
        <taxon>Nepenthaceae</taxon>
        <taxon>Nepenthes</taxon>
    </lineage>
</organism>
<dbReference type="GO" id="GO:0007142">
    <property type="term" value="P:male meiosis II"/>
    <property type="evidence" value="ECO:0007669"/>
    <property type="project" value="InterPro"/>
</dbReference>
<feature type="compositionally biased region" description="Basic and acidic residues" evidence="1">
    <location>
        <begin position="113"/>
        <end position="126"/>
    </location>
</feature>
<keyword evidence="4" id="KW-1185">Reference proteome</keyword>
<evidence type="ECO:0000313" key="3">
    <source>
        <dbReference type="EMBL" id="GMH11948.1"/>
    </source>
</evidence>
<reference evidence="3" key="1">
    <citation type="submission" date="2023-05" db="EMBL/GenBank/DDBJ databases">
        <title>Nepenthes gracilis genome sequencing.</title>
        <authorList>
            <person name="Fukushima K."/>
        </authorList>
    </citation>
    <scope>NUCLEOTIDE SEQUENCE</scope>
    <source>
        <strain evidence="3">SING2019-196</strain>
    </source>
</reference>
<dbReference type="PANTHER" id="PTHR33318">
    <property type="entry name" value="ASPARTYL/GLUTAMYL-TRNA(ASN/GLN) AMIDOTRANSFERASE SUBUNIT"/>
    <property type="match status" value="1"/>
</dbReference>
<evidence type="ECO:0000313" key="4">
    <source>
        <dbReference type="Proteomes" id="UP001279734"/>
    </source>
</evidence>
<dbReference type="Proteomes" id="UP001279734">
    <property type="component" value="Unassembled WGS sequence"/>
</dbReference>
<evidence type="ECO:0000256" key="1">
    <source>
        <dbReference type="SAM" id="MobiDB-lite"/>
    </source>
</evidence>
<gene>
    <name evidence="3" type="ORF">Nepgr_013789</name>
</gene>
<feature type="compositionally biased region" description="Polar residues" evidence="1">
    <location>
        <begin position="159"/>
        <end position="169"/>
    </location>
</feature>
<accession>A0AAD3SIN7</accession>
<dbReference type="EMBL" id="BSYO01000011">
    <property type="protein sequence ID" value="GMH11948.1"/>
    <property type="molecule type" value="Genomic_DNA"/>
</dbReference>
<dbReference type="PANTHER" id="PTHR33318:SF7">
    <property type="entry name" value="PROTEIN JASON"/>
    <property type="match status" value="1"/>
</dbReference>
<feature type="chain" id="PRO_5042080228" description="Protein JASON-like" evidence="2">
    <location>
        <begin position="22"/>
        <end position="451"/>
    </location>
</feature>
<name>A0AAD3SIN7_NEPGR</name>
<evidence type="ECO:0000256" key="2">
    <source>
        <dbReference type="SAM" id="SignalP"/>
    </source>
</evidence>
<comment type="caution">
    <text evidence="3">The sequence shown here is derived from an EMBL/GenBank/DDBJ whole genome shotgun (WGS) entry which is preliminary data.</text>
</comment>
<keyword evidence="2" id="KW-0732">Signal</keyword>
<sequence length="451" mass="49047">MHLNNCRGLLALLRTSIRAMSFLCGCFRIKDHHRHRSHARLACNSIQSNTREPVVSQNRLSSLFQSEDKRGELDVKDRENFIQGSGLSETDEGELKHEAKSLEACSATPKTSAEIRKASKKSKDSPAHGVNLEPPKFHSWLANTSASKLLDKDSSPSSCVINEQSDINNSISSPESEDVSSVDAAFNLQGNATSDVAISTFPACPSAAKIQTKSLRIEGRSVPSESSPEIASKDWEKSGLAGSQRVLKPPPVTDEIQTPATVFATNPENLVNLSSRKMVKEEGIIMHDASVSEEEAHGHSREISVNNELKAGLSLSALLKPLPSFGDGNHKNPVGARGRPNAGRTHGDRPILGMVAAHWKEDEEFSRPSHKGCGANGIPNSTTKYKEDQKVSWHATPFEERLEKALSEESIICQRRPVSGTPIGLAFEEHDVATAESRIQSLISPKSVISF</sequence>
<dbReference type="AlphaFoldDB" id="A0AAD3SIN7"/>
<protein>
    <recommendedName>
        <fullName evidence="5">Protein JASON-like</fullName>
    </recommendedName>
</protein>
<feature type="region of interest" description="Disordered" evidence="1">
    <location>
        <begin position="324"/>
        <end position="349"/>
    </location>
</feature>
<feature type="region of interest" description="Disordered" evidence="1">
    <location>
        <begin position="219"/>
        <end position="238"/>
    </location>
</feature>